<dbReference type="GO" id="GO:0006878">
    <property type="term" value="P:intracellular copper ion homeostasis"/>
    <property type="evidence" value="ECO:0007669"/>
    <property type="project" value="InterPro"/>
</dbReference>
<dbReference type="InterPro" id="IPR007939">
    <property type="entry name" value="Cu-R_B_prcur"/>
</dbReference>
<dbReference type="Pfam" id="PF05275">
    <property type="entry name" value="CopB"/>
    <property type="match status" value="1"/>
</dbReference>
<gene>
    <name evidence="1" type="ORF">MNBD_GAMMA04-895</name>
</gene>
<dbReference type="GO" id="GO:0009279">
    <property type="term" value="C:cell outer membrane"/>
    <property type="evidence" value="ECO:0007669"/>
    <property type="project" value="InterPro"/>
</dbReference>
<sequence length="252" mass="28282">MNHMTTNIATNIATNNITNKTVNKTIKTAFIALSLVASQAQAGAERDPLLTYFLMDTFEINNENGNPTSWDATAWVGKDWNKLYLKTEGENVNGQIESENQLLYSRPIKRFWDVQMGLAYDTTPDNTQTWGAIGLQGLAPYFFETNAVLLANSDNIGFRFDTEYEALITQKWILTPSLAFDVYSADDAKMGLGSGLSSSQAELRLRYEFTRKFAPYIGVTHNHTYGKKADYTKAETGSVSETSWVAGLRFWF</sequence>
<dbReference type="EMBL" id="UOFB01000113">
    <property type="protein sequence ID" value="VAW46040.1"/>
    <property type="molecule type" value="Genomic_DNA"/>
</dbReference>
<evidence type="ECO:0000313" key="1">
    <source>
        <dbReference type="EMBL" id="VAW46040.1"/>
    </source>
</evidence>
<accession>A0A3B0W0F3</accession>
<dbReference type="AlphaFoldDB" id="A0A3B0W0F3"/>
<protein>
    <submittedName>
        <fullName evidence="1">Copper resistance protein B</fullName>
    </submittedName>
</protein>
<dbReference type="GO" id="GO:0005507">
    <property type="term" value="F:copper ion binding"/>
    <property type="evidence" value="ECO:0007669"/>
    <property type="project" value="InterPro"/>
</dbReference>
<name>A0A3B0W0F3_9ZZZZ</name>
<reference evidence="1" key="1">
    <citation type="submission" date="2018-06" db="EMBL/GenBank/DDBJ databases">
        <authorList>
            <person name="Zhirakovskaya E."/>
        </authorList>
    </citation>
    <scope>NUCLEOTIDE SEQUENCE</scope>
</reference>
<proteinExistence type="predicted"/>
<organism evidence="1">
    <name type="scientific">hydrothermal vent metagenome</name>
    <dbReference type="NCBI Taxonomy" id="652676"/>
    <lineage>
        <taxon>unclassified sequences</taxon>
        <taxon>metagenomes</taxon>
        <taxon>ecological metagenomes</taxon>
    </lineage>
</organism>
<dbReference type="SUPFAM" id="SSF56935">
    <property type="entry name" value="Porins"/>
    <property type="match status" value="1"/>
</dbReference>